<dbReference type="Proteomes" id="UP001556220">
    <property type="component" value="Unassembled WGS sequence"/>
</dbReference>
<evidence type="ECO:0000256" key="4">
    <source>
        <dbReference type="ARBA" id="ARBA00022692"/>
    </source>
</evidence>
<dbReference type="Pfam" id="PF13620">
    <property type="entry name" value="CarboxypepD_reg"/>
    <property type="match status" value="1"/>
</dbReference>
<evidence type="ECO:0000256" key="8">
    <source>
        <dbReference type="SAM" id="SignalP"/>
    </source>
</evidence>
<organism evidence="10 11">
    <name type="scientific">Rhodanobacter lycopersici</name>
    <dbReference type="NCBI Taxonomy" id="3162487"/>
    <lineage>
        <taxon>Bacteria</taxon>
        <taxon>Pseudomonadati</taxon>
        <taxon>Pseudomonadota</taxon>
        <taxon>Gammaproteobacteria</taxon>
        <taxon>Lysobacterales</taxon>
        <taxon>Rhodanobacteraceae</taxon>
        <taxon>Rhodanobacter</taxon>
    </lineage>
</organism>
<keyword evidence="2" id="KW-0813">Transport</keyword>
<proteinExistence type="predicted"/>
<dbReference type="SUPFAM" id="SSF56935">
    <property type="entry name" value="Porins"/>
    <property type="match status" value="1"/>
</dbReference>
<evidence type="ECO:0000256" key="2">
    <source>
        <dbReference type="ARBA" id="ARBA00022448"/>
    </source>
</evidence>
<dbReference type="Gene3D" id="2.40.170.20">
    <property type="entry name" value="TonB-dependent receptor, beta-barrel domain"/>
    <property type="match status" value="1"/>
</dbReference>
<dbReference type="PANTHER" id="PTHR30069">
    <property type="entry name" value="TONB-DEPENDENT OUTER MEMBRANE RECEPTOR"/>
    <property type="match status" value="1"/>
</dbReference>
<accession>A0ABV3QIX4</accession>
<feature type="region of interest" description="Disordered" evidence="7">
    <location>
        <begin position="871"/>
        <end position="895"/>
    </location>
</feature>
<feature type="domain" description="TonB-dependent transporter Oar-like beta-barrel" evidence="9">
    <location>
        <begin position="249"/>
        <end position="1047"/>
    </location>
</feature>
<evidence type="ECO:0000256" key="3">
    <source>
        <dbReference type="ARBA" id="ARBA00022452"/>
    </source>
</evidence>
<protein>
    <submittedName>
        <fullName evidence="10">Carboxypeptidase regulatory-like domain-containing protein</fullName>
    </submittedName>
</protein>
<reference evidence="10 11" key="1">
    <citation type="submission" date="2024-06" db="EMBL/GenBank/DDBJ databases">
        <authorList>
            <person name="Woo H."/>
        </authorList>
    </citation>
    <scope>NUCLEOTIDE SEQUENCE [LARGE SCALE GENOMIC DNA]</scope>
    <source>
        <strain evidence="10 11">Si-c</strain>
    </source>
</reference>
<dbReference type="RefSeq" id="WP_367855851.1">
    <property type="nucleotide sequence ID" value="NZ_JBFOHK010000006.1"/>
</dbReference>
<keyword evidence="8" id="KW-0732">Signal</keyword>
<keyword evidence="11" id="KW-1185">Reference proteome</keyword>
<sequence length="1120" mass="122952">MNNSLRTKLLPVAIATLLAAAPVLAQDTSSSISGRVLDASGQPVTGATVQIVHEPSGTTKITTTDTNGRYTAQGLRVGGPFDVTVSKAGMAQSEQKNVYLQLAQDTAVNLTMGAEQIKEAKNLSGVTVSASALAQTFTPDNKGMSTNVSQRELQAAPSPGRSIADIARLDPRVSISDRGEGAISTMGMNNRYNAITVDGAGVGDPFGLNSNGMPYIGSPISADTIEEYNISTANFDVASDTVGANINAVTKSGTNDFHGSVYYAYRNADKLVGTAGWLDKGQPGYDYAGYNHDWTAGATLGGPIVKDKLFFFVNYEKEKTVGLGADSANGLDSTLGNGASTSNKVSPGDLQRIINAANALGLKPGNFSGGNVDLLDERYLAKLDWNITNDHRASFSYQRTKEVQPIVQGNSSNSIGLTSYWYTKNSDTKNAVLQFFDDWSQDFSTETKLGYRQFSQVRTVAEQQPQVFVDVGFSTNPKTGKQTGSTPYVDLGEDQYSHYNVLNIKTWSLFEAATWYLGDHTLKGGVDFQQNKIYNLFGRTEFGAYTFFGIDNFEKGIYDSYNIYQPSPGYTLNDVAAQWTLRQTSLFLQDTWQVNNNLSVQYGIRVDQANTSDRPVYNPAVTKTFGIDANGQVVANYQPGSNVTPLRNDNTIDGLRIIEPRLSFNYAFDTQLMTQLRGGFGLFQSNPPTVWMTNPFQNNGVTTTVYQVYNDYGDQPGQGNSLPVFSPNPFGQNLPPPTSSQMGVDTIDRNFKLPSVWKYSLALDRELPWWGTVFSAEYQYIKVRDGIWYQMLNLGSPTGTMPDGRNQYWKTPGEAGASADARANASKNFTYNSTYLTNTHKGHADALTLSLKKPFSDNWFGSLGVTFGDSTEVNPGTSSQASSNLSNSAWVNPNDETVSRSNRAVRQRVNASITWQHRFFGDYVTSISAFYDGHTGQPYSWTFGNDANGDGFGQGTDLVYIPRNGEVTLLQPNGQPATAAQIQQFYSFIQSDKYLSKHQGQIANRNAATAAWVNDLDLSFRQEIPGIFKGNKGEVRLDVYNVLNLVNKRWGQERDLGFYQTRNLADYAGVGVDGKYIYKLYTDKYGNYQPEQLTVYDAGTYTKTNVVSRWSAMLTVRYTF</sequence>
<name>A0ABV3QIX4_9GAMM</name>
<evidence type="ECO:0000259" key="9">
    <source>
        <dbReference type="Pfam" id="PF25183"/>
    </source>
</evidence>
<dbReference type="InterPro" id="IPR008969">
    <property type="entry name" value="CarboxyPept-like_regulatory"/>
</dbReference>
<dbReference type="Gene3D" id="2.60.40.1120">
    <property type="entry name" value="Carboxypeptidase-like, regulatory domain"/>
    <property type="match status" value="1"/>
</dbReference>
<dbReference type="PANTHER" id="PTHR30069:SF46">
    <property type="entry name" value="OAR PROTEIN"/>
    <property type="match status" value="1"/>
</dbReference>
<feature type="compositionally biased region" description="Low complexity" evidence="7">
    <location>
        <begin position="878"/>
        <end position="889"/>
    </location>
</feature>
<keyword evidence="5" id="KW-0472">Membrane</keyword>
<evidence type="ECO:0000256" key="5">
    <source>
        <dbReference type="ARBA" id="ARBA00023136"/>
    </source>
</evidence>
<comment type="subcellular location">
    <subcellularLocation>
        <location evidence="1">Cell outer membrane</location>
        <topology evidence="1">Multi-pass membrane protein</topology>
    </subcellularLocation>
</comment>
<keyword evidence="4" id="KW-0812">Transmembrane</keyword>
<dbReference type="Pfam" id="PF25183">
    <property type="entry name" value="OMP_b-brl_4"/>
    <property type="match status" value="1"/>
</dbReference>
<dbReference type="InterPro" id="IPR039426">
    <property type="entry name" value="TonB-dep_rcpt-like"/>
</dbReference>
<gene>
    <name evidence="10" type="ORF">ABQJ54_18730</name>
</gene>
<keyword evidence="6" id="KW-0998">Cell outer membrane</keyword>
<evidence type="ECO:0000256" key="6">
    <source>
        <dbReference type="ARBA" id="ARBA00023237"/>
    </source>
</evidence>
<dbReference type="SUPFAM" id="SSF49464">
    <property type="entry name" value="Carboxypeptidase regulatory domain-like"/>
    <property type="match status" value="1"/>
</dbReference>
<keyword evidence="3" id="KW-1134">Transmembrane beta strand</keyword>
<dbReference type="InterPro" id="IPR057601">
    <property type="entry name" value="Oar-like_b-barrel"/>
</dbReference>
<evidence type="ECO:0000256" key="1">
    <source>
        <dbReference type="ARBA" id="ARBA00004571"/>
    </source>
</evidence>
<feature type="chain" id="PRO_5047104909" evidence="8">
    <location>
        <begin position="26"/>
        <end position="1120"/>
    </location>
</feature>
<evidence type="ECO:0000256" key="7">
    <source>
        <dbReference type="SAM" id="MobiDB-lite"/>
    </source>
</evidence>
<dbReference type="InterPro" id="IPR036942">
    <property type="entry name" value="Beta-barrel_TonB_sf"/>
</dbReference>
<evidence type="ECO:0000313" key="10">
    <source>
        <dbReference type="EMBL" id="MEW9573796.1"/>
    </source>
</evidence>
<evidence type="ECO:0000313" key="11">
    <source>
        <dbReference type="Proteomes" id="UP001556220"/>
    </source>
</evidence>
<comment type="caution">
    <text evidence="10">The sequence shown here is derived from an EMBL/GenBank/DDBJ whole genome shotgun (WGS) entry which is preliminary data.</text>
</comment>
<dbReference type="EMBL" id="JBFOHK010000006">
    <property type="protein sequence ID" value="MEW9573796.1"/>
    <property type="molecule type" value="Genomic_DNA"/>
</dbReference>
<feature type="signal peptide" evidence="8">
    <location>
        <begin position="1"/>
        <end position="25"/>
    </location>
</feature>